<dbReference type="AlphaFoldDB" id="A0A6A5BTX3"/>
<dbReference type="VEuPathDB" id="AmoebaDB:FDP41_003016"/>
<dbReference type="OMA" id="MYSPMQF"/>
<dbReference type="VEuPathDB" id="AmoebaDB:NF0095890"/>
<organism evidence="1 2">
    <name type="scientific">Naegleria fowleri</name>
    <name type="common">Brain eating amoeba</name>
    <dbReference type="NCBI Taxonomy" id="5763"/>
    <lineage>
        <taxon>Eukaryota</taxon>
        <taxon>Discoba</taxon>
        <taxon>Heterolobosea</taxon>
        <taxon>Tetramitia</taxon>
        <taxon>Eutetramitia</taxon>
        <taxon>Vahlkampfiidae</taxon>
        <taxon>Naegleria</taxon>
    </lineage>
</organism>
<comment type="caution">
    <text evidence="1">The sequence shown here is derived from an EMBL/GenBank/DDBJ whole genome shotgun (WGS) entry which is preliminary data.</text>
</comment>
<dbReference type="InterPro" id="IPR003837">
    <property type="entry name" value="GatC"/>
</dbReference>
<dbReference type="VEuPathDB" id="AmoebaDB:NfTy_058370"/>
<dbReference type="RefSeq" id="XP_044562407.1">
    <property type="nucleotide sequence ID" value="XM_044706274.1"/>
</dbReference>
<evidence type="ECO:0000313" key="2">
    <source>
        <dbReference type="Proteomes" id="UP000444721"/>
    </source>
</evidence>
<dbReference type="OrthoDB" id="10257728at2759"/>
<dbReference type="GeneID" id="68110234"/>
<proteinExistence type="predicted"/>
<dbReference type="GO" id="GO:0006450">
    <property type="term" value="P:regulation of translational fidelity"/>
    <property type="evidence" value="ECO:0007669"/>
    <property type="project" value="InterPro"/>
</dbReference>
<name>A0A6A5BTX3_NAEFO</name>
<keyword evidence="2" id="KW-1185">Reference proteome</keyword>
<dbReference type="EMBL" id="VFQX01000033">
    <property type="protein sequence ID" value="KAF0977694.1"/>
    <property type="molecule type" value="Genomic_DNA"/>
</dbReference>
<accession>A0A6A5BTX3</accession>
<dbReference type="SUPFAM" id="SSF141000">
    <property type="entry name" value="Glu-tRNAGln amidotransferase C subunit"/>
    <property type="match status" value="1"/>
</dbReference>
<dbReference type="Proteomes" id="UP000444721">
    <property type="component" value="Unassembled WGS sequence"/>
</dbReference>
<evidence type="ECO:0008006" key="3">
    <source>
        <dbReference type="Google" id="ProtNLM"/>
    </source>
</evidence>
<dbReference type="InterPro" id="IPR036113">
    <property type="entry name" value="Asp/Glu-ADT_sf_sub_c"/>
</dbReference>
<sequence length="151" mass="17386">MQTRVFSHLSSKTLRQIRSESMMPSSCFSIAQLMIRKEYSSSSSSVSKEQINKLCLLSRVSFQEESQLNKLTQDVNNIMMCLDILQQSPVSDEIQPMYSPMQFYKKRSNRWREDVASTNTSEAESIARRKNIIQSNTKDVKAGYFIAPKVK</sequence>
<dbReference type="Pfam" id="PF02686">
    <property type="entry name" value="GatC"/>
    <property type="match status" value="1"/>
</dbReference>
<evidence type="ECO:0000313" key="1">
    <source>
        <dbReference type="EMBL" id="KAF0977694.1"/>
    </source>
</evidence>
<protein>
    <recommendedName>
        <fullName evidence="3">Glutamyl-tRNA(Gln) amidotransferase subunit C, mitochondrial</fullName>
    </recommendedName>
</protein>
<reference evidence="1 2" key="1">
    <citation type="journal article" date="2019" name="Sci. Rep.">
        <title>Nanopore sequencing improves the draft genome of the human pathogenic amoeba Naegleria fowleri.</title>
        <authorList>
            <person name="Liechti N."/>
            <person name="Schurch N."/>
            <person name="Bruggmann R."/>
            <person name="Wittwer M."/>
        </authorList>
    </citation>
    <scope>NUCLEOTIDE SEQUENCE [LARGE SCALE GENOMIC DNA]</scope>
    <source>
        <strain evidence="1 2">ATCC 30894</strain>
    </source>
</reference>
<gene>
    <name evidence="1" type="ORF">FDP41_003016</name>
</gene>